<protein>
    <submittedName>
        <fullName evidence="2">Uncharacterized protein</fullName>
    </submittedName>
</protein>
<reference evidence="2" key="2">
    <citation type="journal article" date="2015" name="Data Brief">
        <title>Shoot transcriptome of the giant reed, Arundo donax.</title>
        <authorList>
            <person name="Barrero R.A."/>
            <person name="Guerrero F.D."/>
            <person name="Moolhuijzen P."/>
            <person name="Goolsby J.A."/>
            <person name="Tidwell J."/>
            <person name="Bellgard S.E."/>
            <person name="Bellgard M.I."/>
        </authorList>
    </citation>
    <scope>NUCLEOTIDE SEQUENCE</scope>
    <source>
        <tissue evidence="2">Shoot tissue taken approximately 20 cm above the soil surface</tissue>
    </source>
</reference>
<keyword evidence="1" id="KW-1133">Transmembrane helix</keyword>
<dbReference type="AlphaFoldDB" id="A0A0A9C775"/>
<feature type="transmembrane region" description="Helical" evidence="1">
    <location>
        <begin position="32"/>
        <end position="49"/>
    </location>
</feature>
<organism evidence="2">
    <name type="scientific">Arundo donax</name>
    <name type="common">Giant reed</name>
    <name type="synonym">Donax arundinaceus</name>
    <dbReference type="NCBI Taxonomy" id="35708"/>
    <lineage>
        <taxon>Eukaryota</taxon>
        <taxon>Viridiplantae</taxon>
        <taxon>Streptophyta</taxon>
        <taxon>Embryophyta</taxon>
        <taxon>Tracheophyta</taxon>
        <taxon>Spermatophyta</taxon>
        <taxon>Magnoliopsida</taxon>
        <taxon>Liliopsida</taxon>
        <taxon>Poales</taxon>
        <taxon>Poaceae</taxon>
        <taxon>PACMAD clade</taxon>
        <taxon>Arundinoideae</taxon>
        <taxon>Arundineae</taxon>
        <taxon>Arundo</taxon>
    </lineage>
</organism>
<dbReference type="EMBL" id="GBRH01225796">
    <property type="protein sequence ID" value="JAD72099.1"/>
    <property type="molecule type" value="Transcribed_RNA"/>
</dbReference>
<accession>A0A0A9C775</accession>
<feature type="transmembrane region" description="Helical" evidence="1">
    <location>
        <begin position="6"/>
        <end position="25"/>
    </location>
</feature>
<reference evidence="2" key="1">
    <citation type="submission" date="2014-09" db="EMBL/GenBank/DDBJ databases">
        <authorList>
            <person name="Magalhaes I.L.F."/>
            <person name="Oliveira U."/>
            <person name="Santos F.R."/>
            <person name="Vidigal T.H.D.A."/>
            <person name="Brescovit A.D."/>
            <person name="Santos A.J."/>
        </authorList>
    </citation>
    <scope>NUCLEOTIDE SEQUENCE</scope>
    <source>
        <tissue evidence="2">Shoot tissue taken approximately 20 cm above the soil surface</tissue>
    </source>
</reference>
<keyword evidence="1" id="KW-0472">Membrane</keyword>
<evidence type="ECO:0000256" key="1">
    <source>
        <dbReference type="SAM" id="Phobius"/>
    </source>
</evidence>
<keyword evidence="1" id="KW-0812">Transmembrane</keyword>
<proteinExistence type="predicted"/>
<sequence length="55" mass="6613">MLILHFHITIFSCIVVKFSMLNVALYSFRYPIYALIFWKVFFGLLWLWTPGRSVI</sequence>
<name>A0A0A9C775_ARUDO</name>
<evidence type="ECO:0000313" key="2">
    <source>
        <dbReference type="EMBL" id="JAD72099.1"/>
    </source>
</evidence>